<proteinExistence type="predicted"/>
<evidence type="ECO:0000313" key="2">
    <source>
        <dbReference type="Proteomes" id="UP000823775"/>
    </source>
</evidence>
<protein>
    <submittedName>
        <fullName evidence="1">Uncharacterized protein</fullName>
    </submittedName>
</protein>
<feature type="non-terminal residue" evidence="1">
    <location>
        <position position="58"/>
    </location>
</feature>
<evidence type="ECO:0000313" key="1">
    <source>
        <dbReference type="EMBL" id="MCD9639065.1"/>
    </source>
</evidence>
<organism evidence="1 2">
    <name type="scientific">Datura stramonium</name>
    <name type="common">Jimsonweed</name>
    <name type="synonym">Common thornapple</name>
    <dbReference type="NCBI Taxonomy" id="4076"/>
    <lineage>
        <taxon>Eukaryota</taxon>
        <taxon>Viridiplantae</taxon>
        <taxon>Streptophyta</taxon>
        <taxon>Embryophyta</taxon>
        <taxon>Tracheophyta</taxon>
        <taxon>Spermatophyta</taxon>
        <taxon>Magnoliopsida</taxon>
        <taxon>eudicotyledons</taxon>
        <taxon>Gunneridae</taxon>
        <taxon>Pentapetalae</taxon>
        <taxon>asterids</taxon>
        <taxon>lamiids</taxon>
        <taxon>Solanales</taxon>
        <taxon>Solanaceae</taxon>
        <taxon>Solanoideae</taxon>
        <taxon>Datureae</taxon>
        <taxon>Datura</taxon>
    </lineage>
</organism>
<reference evidence="1 2" key="1">
    <citation type="journal article" date="2021" name="BMC Genomics">
        <title>Datura genome reveals duplications of psychoactive alkaloid biosynthetic genes and high mutation rate following tissue culture.</title>
        <authorList>
            <person name="Rajewski A."/>
            <person name="Carter-House D."/>
            <person name="Stajich J."/>
            <person name="Litt A."/>
        </authorList>
    </citation>
    <scope>NUCLEOTIDE SEQUENCE [LARGE SCALE GENOMIC DNA]</scope>
    <source>
        <strain evidence="1">AR-01</strain>
    </source>
</reference>
<gene>
    <name evidence="1" type="ORF">HAX54_023347</name>
</gene>
<accession>A0ABS8UW71</accession>
<comment type="caution">
    <text evidence="1">The sequence shown here is derived from an EMBL/GenBank/DDBJ whole genome shotgun (WGS) entry which is preliminary data.</text>
</comment>
<keyword evidence="2" id="KW-1185">Reference proteome</keyword>
<dbReference type="Proteomes" id="UP000823775">
    <property type="component" value="Unassembled WGS sequence"/>
</dbReference>
<sequence length="58" mass="6498">MARHGNRYLGHDFQAVYFSVMVGSTVHQSSNDLLLGPSLGEKFWAILFMPDGEDDRPS</sequence>
<name>A0ABS8UW71_DATST</name>
<dbReference type="EMBL" id="JACEIK010002835">
    <property type="protein sequence ID" value="MCD9639065.1"/>
    <property type="molecule type" value="Genomic_DNA"/>
</dbReference>